<protein>
    <submittedName>
        <fullName evidence="2">Uncharacterized protein</fullName>
    </submittedName>
</protein>
<feature type="compositionally biased region" description="Basic and acidic residues" evidence="1">
    <location>
        <begin position="23"/>
        <end position="35"/>
    </location>
</feature>
<proteinExistence type="predicted"/>
<feature type="compositionally biased region" description="Basic and acidic residues" evidence="1">
    <location>
        <begin position="206"/>
        <end position="221"/>
    </location>
</feature>
<evidence type="ECO:0000256" key="1">
    <source>
        <dbReference type="SAM" id="MobiDB-lite"/>
    </source>
</evidence>
<evidence type="ECO:0000313" key="3">
    <source>
        <dbReference type="Proteomes" id="UP000188532"/>
    </source>
</evidence>
<gene>
    <name evidence="2" type="ORF">BZL29_5220</name>
</gene>
<dbReference type="STRING" id="1768.B1T50_13630"/>
<organism evidence="2 3">
    <name type="scientific">Mycobacterium kansasii</name>
    <dbReference type="NCBI Taxonomy" id="1768"/>
    <lineage>
        <taxon>Bacteria</taxon>
        <taxon>Bacillati</taxon>
        <taxon>Actinomycetota</taxon>
        <taxon>Actinomycetes</taxon>
        <taxon>Mycobacteriales</taxon>
        <taxon>Mycobacteriaceae</taxon>
        <taxon>Mycobacterium</taxon>
    </lineage>
</organism>
<accession>A0A1V3X037</accession>
<comment type="caution">
    <text evidence="2">The sequence shown here is derived from an EMBL/GenBank/DDBJ whole genome shotgun (WGS) entry which is preliminary data.</text>
</comment>
<dbReference type="AlphaFoldDB" id="A0A1V3X037"/>
<name>A0A1V3X037_MYCKA</name>
<reference evidence="2 3" key="1">
    <citation type="submission" date="2017-02" db="EMBL/GenBank/DDBJ databases">
        <title>Complete genome sequences of Mycobacterium kansasii strains isolated from rhesus macaques.</title>
        <authorList>
            <person name="Panda A."/>
            <person name="Nagaraj S."/>
            <person name="Zhao X."/>
            <person name="Tettelin H."/>
            <person name="Detolla L.J."/>
        </authorList>
    </citation>
    <scope>NUCLEOTIDE SEQUENCE [LARGE SCALE GENOMIC DNA]</scope>
    <source>
        <strain evidence="2 3">11-3469</strain>
    </source>
</reference>
<feature type="region of interest" description="Disordered" evidence="1">
    <location>
        <begin position="1"/>
        <end position="35"/>
    </location>
</feature>
<sequence>MTIRLKELAHPDSRRTSSATLRQRPEKPGRHGGRERIVCRHDPHHAQLGGDRRCDGAAIGWLLTPAAAQADPHNPHNVTYIVKVDAPISSARAIYMVNDTYTATAPLSATGREFSTNTMLADATKAGMQVSIPSPYSGNVHCEIDVDNNVAAMVDQYVTSTPGPPGEPDSYGVVTCGASPLPVPQWWAKLCDAWWCTDTSLPANARDEARTDVTRDSDPERSPTWPRRPYEPAV</sequence>
<evidence type="ECO:0000313" key="2">
    <source>
        <dbReference type="EMBL" id="OOK72644.1"/>
    </source>
</evidence>
<feature type="compositionally biased region" description="Basic and acidic residues" evidence="1">
    <location>
        <begin position="1"/>
        <end position="15"/>
    </location>
</feature>
<dbReference type="EMBL" id="MVBN01000005">
    <property type="protein sequence ID" value="OOK72644.1"/>
    <property type="molecule type" value="Genomic_DNA"/>
</dbReference>
<feature type="region of interest" description="Disordered" evidence="1">
    <location>
        <begin position="206"/>
        <end position="234"/>
    </location>
</feature>
<dbReference type="Proteomes" id="UP000188532">
    <property type="component" value="Unassembled WGS sequence"/>
</dbReference>